<evidence type="ECO:0000256" key="3">
    <source>
        <dbReference type="ARBA" id="ARBA00023015"/>
    </source>
</evidence>
<keyword evidence="3" id="KW-0805">Transcription regulation</keyword>
<dbReference type="SMART" id="SM00448">
    <property type="entry name" value="REC"/>
    <property type="match status" value="1"/>
</dbReference>
<keyword evidence="4 7" id="KW-0238">DNA-binding</keyword>
<evidence type="ECO:0000313" key="10">
    <source>
        <dbReference type="EMBL" id="AKU92487.1"/>
    </source>
</evidence>
<feature type="domain" description="Response regulatory" evidence="8">
    <location>
        <begin position="2"/>
        <end position="116"/>
    </location>
</feature>
<dbReference type="GO" id="GO:0006355">
    <property type="term" value="P:regulation of DNA-templated transcription"/>
    <property type="evidence" value="ECO:0007669"/>
    <property type="project" value="InterPro"/>
</dbReference>
<keyword evidence="2" id="KW-0902">Two-component regulatory system</keyword>
<evidence type="ECO:0000256" key="5">
    <source>
        <dbReference type="ARBA" id="ARBA00023163"/>
    </source>
</evidence>
<evidence type="ECO:0000256" key="2">
    <source>
        <dbReference type="ARBA" id="ARBA00023012"/>
    </source>
</evidence>
<dbReference type="InterPro" id="IPR016032">
    <property type="entry name" value="Sig_transdc_resp-reg_C-effctor"/>
</dbReference>
<dbReference type="PROSITE" id="PS50110">
    <property type="entry name" value="RESPONSE_REGULATORY"/>
    <property type="match status" value="1"/>
</dbReference>
<dbReference type="InterPro" id="IPR011006">
    <property type="entry name" value="CheY-like_superfamily"/>
</dbReference>
<dbReference type="Proteomes" id="UP000055590">
    <property type="component" value="Chromosome"/>
</dbReference>
<accession>A0A0K1PG54</accession>
<dbReference type="InterPro" id="IPR039420">
    <property type="entry name" value="WalR-like"/>
</dbReference>
<keyword evidence="1 6" id="KW-0597">Phosphoprotein</keyword>
<evidence type="ECO:0000313" key="11">
    <source>
        <dbReference type="Proteomes" id="UP000055590"/>
    </source>
</evidence>
<dbReference type="SMART" id="SM00862">
    <property type="entry name" value="Trans_reg_C"/>
    <property type="match status" value="1"/>
</dbReference>
<proteinExistence type="predicted"/>
<dbReference type="RefSeq" id="WP_050726652.1">
    <property type="nucleotide sequence ID" value="NZ_CP012332.1"/>
</dbReference>
<dbReference type="PANTHER" id="PTHR48111">
    <property type="entry name" value="REGULATOR OF RPOS"/>
    <property type="match status" value="1"/>
</dbReference>
<dbReference type="Gene3D" id="6.10.250.690">
    <property type="match status" value="1"/>
</dbReference>
<dbReference type="Pfam" id="PF00486">
    <property type="entry name" value="Trans_reg_C"/>
    <property type="match status" value="1"/>
</dbReference>
<dbReference type="EMBL" id="CP012332">
    <property type="protein sequence ID" value="AKU92487.1"/>
    <property type="molecule type" value="Genomic_DNA"/>
</dbReference>
<sequence length="225" mass="24632">MRILVVEDEEKLARLVARGLTEEGHAVDVCADGDQAAEQALASPYDVIVLDWSLPGRDGVQLLRLWRERGMRTPVLMLTARGTVGEKVITLRAGADDHLVKPFAFEELLARLEALHRRGAGDVGTLALGTARVDRGKRAVVVGEKSEPLTAREFALLDELASRKGEVLTRTHLLSKVWGLDFEGSPNLVDVYIGYVRGKLRDAGAEDVRIDAVRGIGYRLTVEGE</sequence>
<evidence type="ECO:0000256" key="1">
    <source>
        <dbReference type="ARBA" id="ARBA00022553"/>
    </source>
</evidence>
<dbReference type="CDD" id="cd19935">
    <property type="entry name" value="REC_OmpR_CusR-like"/>
    <property type="match status" value="1"/>
</dbReference>
<dbReference type="CDD" id="cd00383">
    <property type="entry name" value="trans_reg_C"/>
    <property type="match status" value="1"/>
</dbReference>
<dbReference type="Gene3D" id="1.10.10.10">
    <property type="entry name" value="Winged helix-like DNA-binding domain superfamily/Winged helix DNA-binding domain"/>
    <property type="match status" value="1"/>
</dbReference>
<dbReference type="PROSITE" id="PS51755">
    <property type="entry name" value="OMPR_PHOB"/>
    <property type="match status" value="1"/>
</dbReference>
<dbReference type="KEGG" id="vin:AKJ08_2874"/>
<evidence type="ECO:0000256" key="7">
    <source>
        <dbReference type="PROSITE-ProRule" id="PRU01091"/>
    </source>
</evidence>
<feature type="domain" description="OmpR/PhoB-type" evidence="9">
    <location>
        <begin position="123"/>
        <end position="222"/>
    </location>
</feature>
<keyword evidence="11" id="KW-1185">Reference proteome</keyword>
<name>A0A0K1PG54_9BACT</name>
<feature type="DNA-binding region" description="OmpR/PhoB-type" evidence="7">
    <location>
        <begin position="123"/>
        <end position="222"/>
    </location>
</feature>
<dbReference type="InterPro" id="IPR001867">
    <property type="entry name" value="OmpR/PhoB-type_DNA-bd"/>
</dbReference>
<dbReference type="OrthoDB" id="9793321at2"/>
<evidence type="ECO:0000256" key="6">
    <source>
        <dbReference type="PROSITE-ProRule" id="PRU00169"/>
    </source>
</evidence>
<dbReference type="GO" id="GO:0005829">
    <property type="term" value="C:cytosol"/>
    <property type="evidence" value="ECO:0007669"/>
    <property type="project" value="TreeGrafter"/>
</dbReference>
<keyword evidence="5" id="KW-0804">Transcription</keyword>
<dbReference type="GO" id="GO:0000976">
    <property type="term" value="F:transcription cis-regulatory region binding"/>
    <property type="evidence" value="ECO:0007669"/>
    <property type="project" value="TreeGrafter"/>
</dbReference>
<feature type="modified residue" description="4-aspartylphosphate" evidence="6">
    <location>
        <position position="51"/>
    </location>
</feature>
<organism evidence="10 11">
    <name type="scientific">Vulgatibacter incomptus</name>
    <dbReference type="NCBI Taxonomy" id="1391653"/>
    <lineage>
        <taxon>Bacteria</taxon>
        <taxon>Pseudomonadati</taxon>
        <taxon>Myxococcota</taxon>
        <taxon>Myxococcia</taxon>
        <taxon>Myxococcales</taxon>
        <taxon>Cystobacterineae</taxon>
        <taxon>Vulgatibacteraceae</taxon>
        <taxon>Vulgatibacter</taxon>
    </lineage>
</organism>
<dbReference type="GO" id="GO:0000156">
    <property type="term" value="F:phosphorelay response regulator activity"/>
    <property type="evidence" value="ECO:0007669"/>
    <property type="project" value="TreeGrafter"/>
</dbReference>
<dbReference type="Gene3D" id="3.40.50.2300">
    <property type="match status" value="1"/>
</dbReference>
<evidence type="ECO:0000259" key="9">
    <source>
        <dbReference type="PROSITE" id="PS51755"/>
    </source>
</evidence>
<dbReference type="InterPro" id="IPR036388">
    <property type="entry name" value="WH-like_DNA-bd_sf"/>
</dbReference>
<evidence type="ECO:0000256" key="4">
    <source>
        <dbReference type="ARBA" id="ARBA00023125"/>
    </source>
</evidence>
<dbReference type="FunFam" id="3.40.50.2300:FF:000002">
    <property type="entry name" value="DNA-binding response regulator PhoP"/>
    <property type="match status" value="1"/>
</dbReference>
<reference evidence="10 11" key="1">
    <citation type="submission" date="2015-08" db="EMBL/GenBank/DDBJ databases">
        <authorList>
            <person name="Babu N.S."/>
            <person name="Beckwith C.J."/>
            <person name="Beseler K.G."/>
            <person name="Brison A."/>
            <person name="Carone J.V."/>
            <person name="Caskin T.P."/>
            <person name="Diamond M."/>
            <person name="Durham M.E."/>
            <person name="Foxe J.M."/>
            <person name="Go M."/>
            <person name="Henderson B.A."/>
            <person name="Jones I.B."/>
            <person name="McGettigan J.A."/>
            <person name="Micheletti S.J."/>
            <person name="Nasrallah M.E."/>
            <person name="Ortiz D."/>
            <person name="Piller C.R."/>
            <person name="Privatt S.R."/>
            <person name="Schneider S.L."/>
            <person name="Sharp S."/>
            <person name="Smith T.C."/>
            <person name="Stanton J.D."/>
            <person name="Ullery H.E."/>
            <person name="Wilson R.J."/>
            <person name="Serrano M.G."/>
            <person name="Buck G."/>
            <person name="Lee V."/>
            <person name="Wang Y."/>
            <person name="Carvalho R."/>
            <person name="Voegtly L."/>
            <person name="Shi R."/>
            <person name="Duckworth R."/>
            <person name="Johnson A."/>
            <person name="Loviza R."/>
            <person name="Walstead R."/>
            <person name="Shah Z."/>
            <person name="Kiflezghi M."/>
            <person name="Wade K."/>
            <person name="Ball S.L."/>
            <person name="Bradley K.W."/>
            <person name="Asai D.J."/>
            <person name="Bowman C.A."/>
            <person name="Russell D.A."/>
            <person name="Pope W.H."/>
            <person name="Jacobs-Sera D."/>
            <person name="Hendrix R.W."/>
            <person name="Hatfull G.F."/>
        </authorList>
    </citation>
    <scope>NUCLEOTIDE SEQUENCE [LARGE SCALE GENOMIC DNA]</scope>
    <source>
        <strain evidence="10 11">DSM 27710</strain>
    </source>
</reference>
<dbReference type="SUPFAM" id="SSF46894">
    <property type="entry name" value="C-terminal effector domain of the bipartite response regulators"/>
    <property type="match status" value="1"/>
</dbReference>
<dbReference type="STRING" id="1391653.AKJ08_2874"/>
<dbReference type="InterPro" id="IPR001789">
    <property type="entry name" value="Sig_transdc_resp-reg_receiver"/>
</dbReference>
<dbReference type="SUPFAM" id="SSF52172">
    <property type="entry name" value="CheY-like"/>
    <property type="match status" value="1"/>
</dbReference>
<dbReference type="AlphaFoldDB" id="A0A0K1PG54"/>
<dbReference type="GO" id="GO:0032993">
    <property type="term" value="C:protein-DNA complex"/>
    <property type="evidence" value="ECO:0007669"/>
    <property type="project" value="TreeGrafter"/>
</dbReference>
<gene>
    <name evidence="10" type="ORF">AKJ08_2874</name>
</gene>
<dbReference type="Pfam" id="PF00072">
    <property type="entry name" value="Response_reg"/>
    <property type="match status" value="1"/>
</dbReference>
<dbReference type="PANTHER" id="PTHR48111:SF22">
    <property type="entry name" value="REGULATOR OF RPOS"/>
    <property type="match status" value="1"/>
</dbReference>
<protein>
    <submittedName>
        <fullName evidence="10">DNA-binding heavy metal response regulator</fullName>
    </submittedName>
</protein>
<evidence type="ECO:0000259" key="8">
    <source>
        <dbReference type="PROSITE" id="PS50110"/>
    </source>
</evidence>
<dbReference type="PATRIC" id="fig|1391653.3.peg.2994"/>